<feature type="transmembrane region" description="Helical" evidence="1">
    <location>
        <begin position="62"/>
        <end position="79"/>
    </location>
</feature>
<feature type="transmembrane region" description="Helical" evidence="1">
    <location>
        <begin position="100"/>
        <end position="127"/>
    </location>
</feature>
<keyword evidence="1" id="KW-0472">Membrane</keyword>
<accession>A0ABS0KXW3</accession>
<dbReference type="RefSeq" id="WP_196953742.1">
    <property type="nucleotide sequence ID" value="NZ_JADWYK010000002.1"/>
</dbReference>
<gene>
    <name evidence="2" type="ORF">I5L79_03985</name>
</gene>
<keyword evidence="3" id="KW-1185">Reference proteome</keyword>
<keyword evidence="1" id="KW-1133">Transmembrane helix</keyword>
<comment type="caution">
    <text evidence="2">The sequence shown here is derived from an EMBL/GenBank/DDBJ whole genome shotgun (WGS) entry which is preliminary data.</text>
</comment>
<protein>
    <submittedName>
        <fullName evidence="2">Uncharacterized protein</fullName>
    </submittedName>
</protein>
<sequence length="135" mass="15555">MEIVEERALQSGYQPRPPALPAAGEALSVLLAVCAVLWVWWMLPDLWPLAHHQLVRLVHSEWAWALLPPLANWVVFRQATKPVLQALPRIRPAVRRKYRFVLLLCLLFHVVMLCGWLLFMLLGFMLYCVAGELSF</sequence>
<keyword evidence="1" id="KW-0812">Transmembrane</keyword>
<reference evidence="2 3" key="1">
    <citation type="submission" date="2020-11" db="EMBL/GenBank/DDBJ databases">
        <title>Hymenobacter sp.</title>
        <authorList>
            <person name="Kim M.K."/>
        </authorList>
    </citation>
    <scope>NUCLEOTIDE SEQUENCE [LARGE SCALE GENOMIC DNA]</scope>
    <source>
        <strain evidence="2 3">BT594</strain>
    </source>
</reference>
<dbReference type="EMBL" id="JADWYK010000002">
    <property type="protein sequence ID" value="MBG8552691.1"/>
    <property type="molecule type" value="Genomic_DNA"/>
</dbReference>
<evidence type="ECO:0000313" key="3">
    <source>
        <dbReference type="Proteomes" id="UP000601099"/>
    </source>
</evidence>
<evidence type="ECO:0000256" key="1">
    <source>
        <dbReference type="SAM" id="Phobius"/>
    </source>
</evidence>
<evidence type="ECO:0000313" key="2">
    <source>
        <dbReference type="EMBL" id="MBG8552691.1"/>
    </source>
</evidence>
<name>A0ABS0KXW3_9BACT</name>
<organism evidence="2 3">
    <name type="scientific">Hymenobacter guriensis</name>
    <dbReference type="NCBI Taxonomy" id="2793065"/>
    <lineage>
        <taxon>Bacteria</taxon>
        <taxon>Pseudomonadati</taxon>
        <taxon>Bacteroidota</taxon>
        <taxon>Cytophagia</taxon>
        <taxon>Cytophagales</taxon>
        <taxon>Hymenobacteraceae</taxon>
        <taxon>Hymenobacter</taxon>
    </lineage>
</organism>
<proteinExistence type="predicted"/>
<dbReference type="Proteomes" id="UP000601099">
    <property type="component" value="Unassembled WGS sequence"/>
</dbReference>
<feature type="transmembrane region" description="Helical" evidence="1">
    <location>
        <begin position="20"/>
        <end position="42"/>
    </location>
</feature>